<keyword evidence="3" id="KW-1185">Reference proteome</keyword>
<accession>A0A6A5BJL4</accession>
<evidence type="ECO:0000256" key="1">
    <source>
        <dbReference type="SAM" id="Phobius"/>
    </source>
</evidence>
<feature type="transmembrane region" description="Helical" evidence="1">
    <location>
        <begin position="175"/>
        <end position="193"/>
    </location>
</feature>
<keyword evidence="1" id="KW-0472">Membrane</keyword>
<name>A0A6A5BJL4_NAEFO</name>
<protein>
    <submittedName>
        <fullName evidence="2">Uncharacterized protein</fullName>
    </submittedName>
</protein>
<dbReference type="OrthoDB" id="10386657at2759"/>
<sequence length="343" mass="39275">MLKSRRSLLLLSTCWLNSKHIDHFNVGGLHNFGQCGGTMRMFHHQTMVKESTLRESKTLLCRNLLSRTPSPTTTAEAHSSSGHQRVLIAQSVHDKKIILIYIAGACIVCLTCMTLYHVYFVNTVQLHSSVPKNLPSGFSDVLRLEQIEKQVHEEKQKAAQTPIVTLKSVPDEHKVPLTVLLVGINVFFWVMVFKVKSRMISKLYVNNPNHYVKFRKQYMMNTAVSRSVDHPRGQTNSLHQQMSMTSIPLPVLLQQQQQRLLDELSFTANTLDKILPGKEITFTAKDVWYSENDGRFVYLRIGKDEQHVKRYFYCAQDQEESKELADFMNQISSSNSCCAQNRS</sequence>
<keyword evidence="1" id="KW-1133">Transmembrane helix</keyword>
<organism evidence="2 3">
    <name type="scientific">Naegleria fowleri</name>
    <name type="common">Brain eating amoeba</name>
    <dbReference type="NCBI Taxonomy" id="5763"/>
    <lineage>
        <taxon>Eukaryota</taxon>
        <taxon>Discoba</taxon>
        <taxon>Heterolobosea</taxon>
        <taxon>Tetramitia</taxon>
        <taxon>Eutetramitia</taxon>
        <taxon>Vahlkampfiidae</taxon>
        <taxon>Naegleria</taxon>
    </lineage>
</organism>
<evidence type="ECO:0000313" key="3">
    <source>
        <dbReference type="Proteomes" id="UP000444721"/>
    </source>
</evidence>
<comment type="caution">
    <text evidence="2">The sequence shown here is derived from an EMBL/GenBank/DDBJ whole genome shotgun (WGS) entry which is preliminary data.</text>
</comment>
<dbReference type="VEuPathDB" id="AmoebaDB:FDP41_005815"/>
<dbReference type="Proteomes" id="UP000444721">
    <property type="component" value="Unassembled WGS sequence"/>
</dbReference>
<dbReference type="GeneID" id="68113033"/>
<dbReference type="VEuPathDB" id="AmoebaDB:NfTy_044970"/>
<dbReference type="VEuPathDB" id="AmoebaDB:NF0105980"/>
<reference evidence="2 3" key="1">
    <citation type="journal article" date="2019" name="Sci. Rep.">
        <title>Nanopore sequencing improves the draft genome of the human pathogenic amoeba Naegleria fowleri.</title>
        <authorList>
            <person name="Liechti N."/>
            <person name="Schurch N."/>
            <person name="Bruggmann R."/>
            <person name="Wittwer M."/>
        </authorList>
    </citation>
    <scope>NUCLEOTIDE SEQUENCE [LARGE SCALE GENOMIC DNA]</scope>
    <source>
        <strain evidence="2 3">ATCC 30894</strain>
    </source>
</reference>
<keyword evidence="1" id="KW-0812">Transmembrane</keyword>
<feature type="transmembrane region" description="Helical" evidence="1">
    <location>
        <begin position="98"/>
        <end position="119"/>
    </location>
</feature>
<dbReference type="EMBL" id="VFQX01000048">
    <property type="protein sequence ID" value="KAF0975062.1"/>
    <property type="molecule type" value="Genomic_DNA"/>
</dbReference>
<dbReference type="RefSeq" id="XP_044559775.1">
    <property type="nucleotide sequence ID" value="XM_044709381.1"/>
</dbReference>
<evidence type="ECO:0000313" key="2">
    <source>
        <dbReference type="EMBL" id="KAF0975062.1"/>
    </source>
</evidence>
<gene>
    <name evidence="2" type="ORF">FDP41_005815</name>
</gene>
<dbReference type="AlphaFoldDB" id="A0A6A5BJL4"/>
<proteinExistence type="predicted"/>